<evidence type="ECO:0000313" key="11">
    <source>
        <dbReference type="EMBL" id="KAK2616610.1"/>
    </source>
</evidence>
<dbReference type="GO" id="GO:0006164">
    <property type="term" value="P:purine nucleotide biosynthetic process"/>
    <property type="evidence" value="ECO:0007669"/>
    <property type="project" value="UniProtKB-KW"/>
</dbReference>
<evidence type="ECO:0000256" key="4">
    <source>
        <dbReference type="ARBA" id="ARBA00022676"/>
    </source>
</evidence>
<evidence type="ECO:0000256" key="2">
    <source>
        <dbReference type="ARBA" id="ARBA00010138"/>
    </source>
</evidence>
<comment type="catalytic activity">
    <reaction evidence="8">
        <text>5-phospho-beta-D-ribosylamine + L-glutamate + diphosphate = 5-phospho-alpha-D-ribose 1-diphosphate + L-glutamine + H2O</text>
        <dbReference type="Rhea" id="RHEA:14905"/>
        <dbReference type="ChEBI" id="CHEBI:15377"/>
        <dbReference type="ChEBI" id="CHEBI:29985"/>
        <dbReference type="ChEBI" id="CHEBI:33019"/>
        <dbReference type="ChEBI" id="CHEBI:58017"/>
        <dbReference type="ChEBI" id="CHEBI:58359"/>
        <dbReference type="ChEBI" id="CHEBI:58681"/>
        <dbReference type="EC" id="2.4.2.14"/>
    </reaction>
</comment>
<evidence type="ECO:0000256" key="6">
    <source>
        <dbReference type="ARBA" id="ARBA00022755"/>
    </source>
</evidence>
<dbReference type="EMBL" id="JASWJB010000004">
    <property type="protein sequence ID" value="KAK2616610.1"/>
    <property type="molecule type" value="Genomic_DNA"/>
</dbReference>
<dbReference type="SUPFAM" id="SSF53271">
    <property type="entry name" value="PRTase-like"/>
    <property type="match status" value="1"/>
</dbReference>
<dbReference type="GO" id="GO:0004044">
    <property type="term" value="F:amidophosphoribosyltransferase activity"/>
    <property type="evidence" value="ECO:0007669"/>
    <property type="project" value="UniProtKB-EC"/>
</dbReference>
<evidence type="ECO:0000256" key="3">
    <source>
        <dbReference type="ARBA" id="ARBA00011941"/>
    </source>
</evidence>
<sequence>MSDGARLQQLPGNLGIGHLRYPTAGSSSAYVTPRRLSKALVHLLTVSDITELRRSPFTVLRRTNPVERLAIRLTLEVNTPFGLCMGVNGNLVNIEELREFLDVEARRHINSDSDSELLLNLYAHALTELGKSRVNSEDIFTALRTVYAKCQGAFACTVMIAGFGILGFRDANGIRPLCIGSRPSLTLTGATDYFMASESVALKQLGFSNIRDIKPGQAVFIQKGCSPIFRQVVEQRTYSPDVFEYVYFARPDTVMDGISVYRSRQNMGIELAKRMREVLGDKVIDEIDVVVPVPEVGLSPPHMLTFAATRYVFRTFILPNQGLRKKSVRRKLSPIECEFEGRNVLVVDDSLVRGTTSREIVQMVRECKAKKVIFASCSPEITNQHIYGIDLANPAELAAHGRTTEKIAEYIQADHLVYLTLDGLKAACRGAADKESKVEDFEVGVFNGEYVTGVPEGYFEHLSSLRQGKKRKAAAAGLTVVPTEPSENPVVVADSGPLSGTGPEYQEDISIHNFASETPNYER</sequence>
<dbReference type="Gene3D" id="3.60.20.10">
    <property type="entry name" value="Glutamine Phosphoribosylpyrophosphate, subunit 1, domain 1"/>
    <property type="match status" value="1"/>
</dbReference>
<evidence type="ECO:0000313" key="12">
    <source>
        <dbReference type="Proteomes" id="UP001251528"/>
    </source>
</evidence>
<keyword evidence="12" id="KW-1185">Reference proteome</keyword>
<gene>
    <name evidence="11" type="primary">ADE4_1</name>
    <name evidence="11" type="ORF">QQS21_000433</name>
</gene>
<evidence type="ECO:0000256" key="8">
    <source>
        <dbReference type="PIRNR" id="PIRNR000485"/>
    </source>
</evidence>
<dbReference type="AlphaFoldDB" id="A0AAJ0FZ78"/>
<dbReference type="PIRSF" id="PIRSF000485">
    <property type="entry name" value="Amd_phspho_trans"/>
    <property type="match status" value="1"/>
</dbReference>
<evidence type="ECO:0000256" key="1">
    <source>
        <dbReference type="ARBA" id="ARBA00005209"/>
    </source>
</evidence>
<dbReference type="EC" id="2.4.2.14" evidence="3 8"/>
<accession>A0AAJ0FZ78</accession>
<dbReference type="GO" id="GO:0009113">
    <property type="term" value="P:purine nucleobase biosynthetic process"/>
    <property type="evidence" value="ECO:0007669"/>
    <property type="project" value="InterPro"/>
</dbReference>
<keyword evidence="7" id="KW-0315">Glutamine amidotransferase</keyword>
<proteinExistence type="inferred from homology"/>
<evidence type="ECO:0000259" key="10">
    <source>
        <dbReference type="PROSITE" id="PS51278"/>
    </source>
</evidence>
<keyword evidence="5 8" id="KW-0808">Transferase</keyword>
<dbReference type="InterPro" id="IPR000836">
    <property type="entry name" value="PRTase_dom"/>
</dbReference>
<dbReference type="PROSITE" id="PS51278">
    <property type="entry name" value="GATASE_TYPE_2"/>
    <property type="match status" value="1"/>
</dbReference>
<dbReference type="Pfam" id="PF13537">
    <property type="entry name" value="GATase_7"/>
    <property type="match status" value="1"/>
</dbReference>
<dbReference type="CDD" id="cd06223">
    <property type="entry name" value="PRTases_typeI"/>
    <property type="match status" value="1"/>
</dbReference>
<dbReference type="SUPFAM" id="SSF56235">
    <property type="entry name" value="N-terminal nucleophile aminohydrolases (Ntn hydrolases)"/>
    <property type="match status" value="1"/>
</dbReference>
<evidence type="ECO:0000256" key="5">
    <source>
        <dbReference type="ARBA" id="ARBA00022679"/>
    </source>
</evidence>
<evidence type="ECO:0000256" key="7">
    <source>
        <dbReference type="ARBA" id="ARBA00022962"/>
    </source>
</evidence>
<keyword evidence="4 8" id="KW-0328">Glycosyltransferase</keyword>
<name>A0AAJ0FZ78_9HYPO</name>
<dbReference type="InterPro" id="IPR029055">
    <property type="entry name" value="Ntn_hydrolases_N"/>
</dbReference>
<comment type="pathway">
    <text evidence="1 8">Purine metabolism; IMP biosynthesis via de novo pathway; N(1)-(5-phospho-D-ribosyl)glycinamide from 5-phospho-alpha-D-ribose 1-diphosphate: step 1/2.</text>
</comment>
<dbReference type="Proteomes" id="UP001251528">
    <property type="component" value="Unassembled WGS sequence"/>
</dbReference>
<keyword evidence="6 8" id="KW-0658">Purine biosynthesis</keyword>
<dbReference type="InterPro" id="IPR017932">
    <property type="entry name" value="GATase_2_dom"/>
</dbReference>
<dbReference type="Gene3D" id="3.40.50.2020">
    <property type="match status" value="1"/>
</dbReference>
<reference evidence="11" key="1">
    <citation type="submission" date="2023-06" db="EMBL/GenBank/DDBJ databases">
        <title>Conoideocrella luteorostrata (Hypocreales: Clavicipitaceae), a potential biocontrol fungus for elongate hemlock scale in United States Christmas tree production areas.</title>
        <authorList>
            <person name="Barrett H."/>
            <person name="Lovett B."/>
            <person name="Macias A.M."/>
            <person name="Stajich J.E."/>
            <person name="Kasson M.T."/>
        </authorList>
    </citation>
    <scope>NUCLEOTIDE SEQUENCE</scope>
    <source>
        <strain evidence="11">ARSEF 14590</strain>
    </source>
</reference>
<dbReference type="InterPro" id="IPR005854">
    <property type="entry name" value="PurF"/>
</dbReference>
<dbReference type="PANTHER" id="PTHR11907">
    <property type="entry name" value="AMIDOPHOSPHORIBOSYLTRANSFERASE"/>
    <property type="match status" value="1"/>
</dbReference>
<evidence type="ECO:0000256" key="9">
    <source>
        <dbReference type="SAM" id="MobiDB-lite"/>
    </source>
</evidence>
<feature type="compositionally biased region" description="Polar residues" evidence="9">
    <location>
        <begin position="513"/>
        <end position="523"/>
    </location>
</feature>
<comment type="similarity">
    <text evidence="2 8">In the C-terminal section; belongs to the purine/pyrimidine phosphoribosyltransferase family.</text>
</comment>
<organism evidence="11 12">
    <name type="scientific">Conoideocrella luteorostrata</name>
    <dbReference type="NCBI Taxonomy" id="1105319"/>
    <lineage>
        <taxon>Eukaryota</taxon>
        <taxon>Fungi</taxon>
        <taxon>Dikarya</taxon>
        <taxon>Ascomycota</taxon>
        <taxon>Pezizomycotina</taxon>
        <taxon>Sordariomycetes</taxon>
        <taxon>Hypocreomycetidae</taxon>
        <taxon>Hypocreales</taxon>
        <taxon>Clavicipitaceae</taxon>
        <taxon>Conoideocrella</taxon>
    </lineage>
</organism>
<protein>
    <recommendedName>
        <fullName evidence="3 8">Amidophosphoribosyltransferase</fullName>
        <shortName evidence="8">ATase</shortName>
        <ecNumber evidence="3 8">2.4.2.14</ecNumber>
    </recommendedName>
    <alternativeName>
        <fullName evidence="8">Glutamine phosphoribosylpyrophosphate amidotransferase</fullName>
    </alternativeName>
</protein>
<dbReference type="InterPro" id="IPR029057">
    <property type="entry name" value="PRTase-like"/>
</dbReference>
<comment type="caution">
    <text evidence="11">The sequence shown here is derived from an EMBL/GenBank/DDBJ whole genome shotgun (WGS) entry which is preliminary data.</text>
</comment>
<feature type="domain" description="Glutamine amidotransferase type-2" evidence="10">
    <location>
        <begin position="1"/>
        <end position="224"/>
    </location>
</feature>
<feature type="region of interest" description="Disordered" evidence="9">
    <location>
        <begin position="486"/>
        <end position="523"/>
    </location>
</feature>